<dbReference type="EMBL" id="CP121195">
    <property type="protein sequence ID" value="XBH11884.1"/>
    <property type="molecule type" value="Genomic_DNA"/>
</dbReference>
<keyword evidence="1" id="KW-0732">Signal</keyword>
<gene>
    <name evidence="3" type="ORF">P4G45_08710</name>
    <name evidence="4" type="ORF">P8936_09160</name>
</gene>
<proteinExistence type="predicted"/>
<dbReference type="KEGG" id="epl:P4G45_08710"/>
<reference evidence="3" key="1">
    <citation type="submission" date="2023-03" db="EMBL/GenBank/DDBJ databases">
        <title>Edaphobacter sp.</title>
        <authorList>
            <person name="Huber K.J."/>
            <person name="Papendorf J."/>
            <person name="Pilke C."/>
            <person name="Bunk B."/>
            <person name="Sproeer C."/>
            <person name="Pester M."/>
        </authorList>
    </citation>
    <scope>NUCLEOTIDE SEQUENCE</scope>
    <source>
        <strain evidence="3">DSM 109919</strain>
        <strain evidence="4">DSM 109920</strain>
    </source>
</reference>
<dbReference type="PANTHER" id="PTHR34606:SF4">
    <property type="entry name" value="OUTER MEMBRANE LIPOPROTEIN DOLP"/>
    <property type="match status" value="1"/>
</dbReference>
<evidence type="ECO:0000313" key="4">
    <source>
        <dbReference type="EMBL" id="XBH11884.1"/>
    </source>
</evidence>
<feature type="domain" description="BON" evidence="2">
    <location>
        <begin position="78"/>
        <end position="146"/>
    </location>
</feature>
<evidence type="ECO:0000313" key="3">
    <source>
        <dbReference type="EMBL" id="XBH08580.1"/>
    </source>
</evidence>
<evidence type="ECO:0000256" key="1">
    <source>
        <dbReference type="ARBA" id="ARBA00022729"/>
    </source>
</evidence>
<organism evidence="3">
    <name type="scientific">Edaphobacter paludis</name>
    <dbReference type="NCBI Taxonomy" id="3035702"/>
    <lineage>
        <taxon>Bacteria</taxon>
        <taxon>Pseudomonadati</taxon>
        <taxon>Acidobacteriota</taxon>
        <taxon>Terriglobia</taxon>
        <taxon>Terriglobales</taxon>
        <taxon>Acidobacteriaceae</taxon>
        <taxon>Edaphobacter</taxon>
    </lineage>
</organism>
<name>A0AAU7CU15_9BACT</name>
<dbReference type="Gene3D" id="3.30.1340.30">
    <property type="match status" value="3"/>
</dbReference>
<accession>A0AAU7D284</accession>
<feature type="domain" description="BON" evidence="2">
    <location>
        <begin position="3"/>
        <end position="71"/>
    </location>
</feature>
<accession>A0AAU7CU15</accession>
<dbReference type="InterPro" id="IPR051686">
    <property type="entry name" value="Lipoprotein_DolP"/>
</dbReference>
<sequence>MKTNVQLQQDVLDELQYEPTVDPAEIGITTHDGIVTLSGKVKSLAEKWAAVRAVERVGGVKAVVDEISVELPTSYQRTDEDIARAVLTALQWDVLVPEDRVKVHVEHGWIILTGTVDYRYQQIAAESAIRSLAGVKGITNHIKVKPLAMPSEVKTRIERAMRRTAELDAQEIQVDVRGAKVVLRGQVHSWSERNAAERAAWSAPGVTAVEDELLIA</sequence>
<dbReference type="AlphaFoldDB" id="A0AAU7CU15"/>
<dbReference type="PANTHER" id="PTHR34606">
    <property type="entry name" value="BON DOMAIN-CONTAINING PROTEIN"/>
    <property type="match status" value="1"/>
</dbReference>
<dbReference type="RefSeq" id="WP_348266089.1">
    <property type="nucleotide sequence ID" value="NZ_CP121194.1"/>
</dbReference>
<protein>
    <submittedName>
        <fullName evidence="3">BON domain-containing protein</fullName>
    </submittedName>
</protein>
<dbReference type="InterPro" id="IPR007055">
    <property type="entry name" value="BON_dom"/>
</dbReference>
<dbReference type="Pfam" id="PF04972">
    <property type="entry name" value="BON"/>
    <property type="match status" value="3"/>
</dbReference>
<dbReference type="InterPro" id="IPR014004">
    <property type="entry name" value="Transpt-assoc_nodulatn_dom_bac"/>
</dbReference>
<feature type="domain" description="BON" evidence="2">
    <location>
        <begin position="149"/>
        <end position="216"/>
    </location>
</feature>
<dbReference type="EMBL" id="CP121194">
    <property type="protein sequence ID" value="XBH08580.1"/>
    <property type="molecule type" value="Genomic_DNA"/>
</dbReference>
<dbReference type="PROSITE" id="PS50914">
    <property type="entry name" value="BON"/>
    <property type="match status" value="3"/>
</dbReference>
<dbReference type="SMART" id="SM00749">
    <property type="entry name" value="BON"/>
    <property type="match status" value="3"/>
</dbReference>
<evidence type="ECO:0000259" key="2">
    <source>
        <dbReference type="PROSITE" id="PS50914"/>
    </source>
</evidence>